<keyword evidence="2" id="KW-1185">Reference proteome</keyword>
<dbReference type="Proteomes" id="UP001212411">
    <property type="component" value="Chromosome 2"/>
</dbReference>
<dbReference type="EMBL" id="CP115612">
    <property type="protein sequence ID" value="WBW74043.1"/>
    <property type="molecule type" value="Genomic_DNA"/>
</dbReference>
<dbReference type="KEGG" id="som:SOMG_03398"/>
<evidence type="ECO:0000313" key="1">
    <source>
        <dbReference type="EMBL" id="WBW74043.1"/>
    </source>
</evidence>
<dbReference type="AlphaFoldDB" id="A0AAF0AX96"/>
<dbReference type="GeneID" id="80876877"/>
<organism evidence="1 2">
    <name type="scientific">Schizosaccharomyces osmophilus</name>
    <dbReference type="NCBI Taxonomy" id="2545709"/>
    <lineage>
        <taxon>Eukaryota</taxon>
        <taxon>Fungi</taxon>
        <taxon>Dikarya</taxon>
        <taxon>Ascomycota</taxon>
        <taxon>Taphrinomycotina</taxon>
        <taxon>Schizosaccharomycetes</taxon>
        <taxon>Schizosaccharomycetales</taxon>
        <taxon>Schizosaccharomycetaceae</taxon>
        <taxon>Schizosaccharomyces</taxon>
    </lineage>
</organism>
<reference evidence="1 2" key="1">
    <citation type="journal article" date="2023" name="G3 (Bethesda)">
        <title>A high-quality reference genome for the fission yeast Schizosaccharomyces osmophilus.</title>
        <authorList>
            <person name="Jia G.S."/>
            <person name="Zhang W.C."/>
            <person name="Liang Y."/>
            <person name="Liu X.H."/>
            <person name="Rhind N."/>
            <person name="Pidoux A."/>
            <person name="Brysch-Herzberg M."/>
            <person name="Du L.L."/>
        </authorList>
    </citation>
    <scope>NUCLEOTIDE SEQUENCE [LARGE SCALE GENOMIC DNA]</scope>
    <source>
        <strain evidence="1 2">CBS 15793</strain>
    </source>
</reference>
<dbReference type="RefSeq" id="XP_056038286.1">
    <property type="nucleotide sequence ID" value="XM_056182188.1"/>
</dbReference>
<name>A0AAF0AX96_9SCHI</name>
<accession>A0AAF0AX96</accession>
<evidence type="ECO:0000313" key="2">
    <source>
        <dbReference type="Proteomes" id="UP001212411"/>
    </source>
</evidence>
<sequence length="126" mass="14989">MNKELSSAFRSLWRVGMTAALSTKFPGHRFVYRDLLRDACRKHDPSYFSQERVLNTVMFLQAASSKGTLEHKLMKNRFHIQMFRRKEGRRLVHLSSPMEREYFVSVYDTYEACLKKIGQIYDIYLL</sequence>
<gene>
    <name evidence="1" type="ORF">SOMG_03398</name>
</gene>
<proteinExistence type="predicted"/>
<protein>
    <submittedName>
        <fullName evidence="1">Mitochondrial LYR family protein</fullName>
    </submittedName>
</protein>